<feature type="active site" description="Nucleophile" evidence="5">
    <location>
        <position position="44"/>
    </location>
</feature>
<feature type="domain" description="Pseudouridine synthase II N-terminal" evidence="6">
    <location>
        <begin position="29"/>
        <end position="177"/>
    </location>
</feature>
<dbReference type="PANTHER" id="PTHR13767:SF2">
    <property type="entry name" value="PSEUDOURIDYLATE SYNTHASE TRUB1"/>
    <property type="match status" value="1"/>
</dbReference>
<dbReference type="GO" id="GO:0003723">
    <property type="term" value="F:RNA binding"/>
    <property type="evidence" value="ECO:0007669"/>
    <property type="project" value="InterPro"/>
</dbReference>
<dbReference type="EC" id="5.4.99.25" evidence="5"/>
<evidence type="ECO:0000313" key="8">
    <source>
        <dbReference type="Proteomes" id="UP000736328"/>
    </source>
</evidence>
<dbReference type="InterPro" id="IPR002501">
    <property type="entry name" value="PsdUridine_synth_N"/>
</dbReference>
<proteinExistence type="inferred from homology"/>
<dbReference type="PANTHER" id="PTHR13767">
    <property type="entry name" value="TRNA-PSEUDOURIDINE SYNTHASE"/>
    <property type="match status" value="1"/>
</dbReference>
<dbReference type="Pfam" id="PF01509">
    <property type="entry name" value="TruB_N"/>
    <property type="match status" value="1"/>
</dbReference>
<evidence type="ECO:0000259" key="6">
    <source>
        <dbReference type="Pfam" id="PF01509"/>
    </source>
</evidence>
<evidence type="ECO:0000313" key="7">
    <source>
        <dbReference type="EMBL" id="MBI4725881.1"/>
    </source>
</evidence>
<evidence type="ECO:0000256" key="1">
    <source>
        <dbReference type="ARBA" id="ARBA00000385"/>
    </source>
</evidence>
<accession>A0A933I7Y1</accession>
<evidence type="ECO:0000256" key="3">
    <source>
        <dbReference type="ARBA" id="ARBA00022694"/>
    </source>
</evidence>
<dbReference type="NCBIfam" id="TIGR00431">
    <property type="entry name" value="TruB"/>
    <property type="match status" value="1"/>
</dbReference>
<dbReference type="Gene3D" id="3.30.2350.10">
    <property type="entry name" value="Pseudouridine synthase"/>
    <property type="match status" value="1"/>
</dbReference>
<comment type="catalytic activity">
    <reaction evidence="1 5">
        <text>uridine(55) in tRNA = pseudouridine(55) in tRNA</text>
        <dbReference type="Rhea" id="RHEA:42532"/>
        <dbReference type="Rhea" id="RHEA-COMP:10101"/>
        <dbReference type="Rhea" id="RHEA-COMP:10102"/>
        <dbReference type="ChEBI" id="CHEBI:65314"/>
        <dbReference type="ChEBI" id="CHEBI:65315"/>
        <dbReference type="EC" id="5.4.99.25"/>
    </reaction>
</comment>
<evidence type="ECO:0000256" key="4">
    <source>
        <dbReference type="ARBA" id="ARBA00023235"/>
    </source>
</evidence>
<organism evidence="7 8">
    <name type="scientific">candidate division TA06 bacterium</name>
    <dbReference type="NCBI Taxonomy" id="2250710"/>
    <lineage>
        <taxon>Bacteria</taxon>
        <taxon>Bacteria division TA06</taxon>
    </lineage>
</organism>
<comment type="function">
    <text evidence="5">Responsible for synthesis of pseudouridine from uracil-55 in the psi GC loop of transfer RNAs.</text>
</comment>
<dbReference type="SUPFAM" id="SSF55120">
    <property type="entry name" value="Pseudouridine synthase"/>
    <property type="match status" value="1"/>
</dbReference>
<name>A0A933I7Y1_UNCT6</name>
<dbReference type="InterPro" id="IPR020103">
    <property type="entry name" value="PsdUridine_synth_cat_dom_sf"/>
</dbReference>
<evidence type="ECO:0000256" key="2">
    <source>
        <dbReference type="ARBA" id="ARBA00005642"/>
    </source>
</evidence>
<evidence type="ECO:0000256" key="5">
    <source>
        <dbReference type="HAMAP-Rule" id="MF_01080"/>
    </source>
</evidence>
<dbReference type="EMBL" id="JACQXR010000014">
    <property type="protein sequence ID" value="MBI4725881.1"/>
    <property type="molecule type" value="Genomic_DNA"/>
</dbReference>
<gene>
    <name evidence="5 7" type="primary">truB</name>
    <name evidence="7" type="ORF">HY768_01420</name>
</gene>
<dbReference type="HAMAP" id="MF_01080">
    <property type="entry name" value="TruB_bact"/>
    <property type="match status" value="1"/>
</dbReference>
<dbReference type="GO" id="GO:1990481">
    <property type="term" value="P:mRNA pseudouridine synthesis"/>
    <property type="evidence" value="ECO:0007669"/>
    <property type="project" value="TreeGrafter"/>
</dbReference>
<dbReference type="Proteomes" id="UP000736328">
    <property type="component" value="Unassembled WGS sequence"/>
</dbReference>
<comment type="caution">
    <text evidence="7">The sequence shown here is derived from an EMBL/GenBank/DDBJ whole genome shotgun (WGS) entry which is preliminary data.</text>
</comment>
<dbReference type="CDD" id="cd02573">
    <property type="entry name" value="PseudoU_synth_EcTruB"/>
    <property type="match status" value="1"/>
</dbReference>
<keyword evidence="4 5" id="KW-0413">Isomerase</keyword>
<dbReference type="InterPro" id="IPR014780">
    <property type="entry name" value="tRNA_psdUridine_synth_TruB"/>
</dbReference>
<comment type="similarity">
    <text evidence="2 5">Belongs to the pseudouridine synthase TruB family. Type 1 subfamily.</text>
</comment>
<protein>
    <recommendedName>
        <fullName evidence="5">tRNA pseudouridine synthase B</fullName>
        <ecNumber evidence="5">5.4.99.25</ecNumber>
    </recommendedName>
    <alternativeName>
        <fullName evidence="5">tRNA pseudouridine(55) synthase</fullName>
        <shortName evidence="5">Psi55 synthase</shortName>
    </alternativeName>
    <alternativeName>
        <fullName evidence="5">tRNA pseudouridylate synthase</fullName>
    </alternativeName>
    <alternativeName>
        <fullName evidence="5">tRNA-uridine isomerase</fullName>
    </alternativeName>
</protein>
<dbReference type="GO" id="GO:0160148">
    <property type="term" value="F:tRNA pseudouridine(55) synthase activity"/>
    <property type="evidence" value="ECO:0007669"/>
    <property type="project" value="UniProtKB-EC"/>
</dbReference>
<sequence>MNNVPPEDAVYIVNKPPGPTSFAQVASLRRLLGIKKAGHAGTLDPDASGILIVLTGQATRAAKFFEGLDKEYLAGIKLGVTTDTYDLSGQVLSTVAVPDLSRTEIKLALKNFQGQIMQAPPAFSAIKKDGQPLYKAARQGKPVELVPRQIEIQWIKLKQITLPEITVSVKCSKGTYIRSLAFDLGKILGCGAALSGLIRTAVGEFTIDRAVPGDSGKEQLAAAAISIDQALYFIESLELTSDRAQRIGHGNPVDCAHPDAGQVKARYQDQILAIGPVQNHVFKPQTVLAPQC</sequence>
<dbReference type="GO" id="GO:0031119">
    <property type="term" value="P:tRNA pseudouridine synthesis"/>
    <property type="evidence" value="ECO:0007669"/>
    <property type="project" value="UniProtKB-UniRule"/>
</dbReference>
<dbReference type="AlphaFoldDB" id="A0A933I7Y1"/>
<reference evidence="7" key="1">
    <citation type="submission" date="2020-07" db="EMBL/GenBank/DDBJ databases">
        <title>Huge and variable diversity of episymbiotic CPR bacteria and DPANN archaea in groundwater ecosystems.</title>
        <authorList>
            <person name="He C.Y."/>
            <person name="Keren R."/>
            <person name="Whittaker M."/>
            <person name="Farag I.F."/>
            <person name="Doudna J."/>
            <person name="Cate J.H.D."/>
            <person name="Banfield J.F."/>
        </authorList>
    </citation>
    <scope>NUCLEOTIDE SEQUENCE</scope>
    <source>
        <strain evidence="7">NC_groundwater_1520_Pr4_B-0.1um_53_5</strain>
    </source>
</reference>
<keyword evidence="3 5" id="KW-0819">tRNA processing</keyword>